<dbReference type="PROSITE" id="PS51257">
    <property type="entry name" value="PROKAR_LIPOPROTEIN"/>
    <property type="match status" value="1"/>
</dbReference>
<dbReference type="InterPro" id="IPR011050">
    <property type="entry name" value="Pectin_lyase_fold/virulence"/>
</dbReference>
<dbReference type="SMART" id="SM00710">
    <property type="entry name" value="PbH1"/>
    <property type="match status" value="7"/>
</dbReference>
<dbReference type="SUPFAM" id="SSF51126">
    <property type="entry name" value="Pectin lyase-like"/>
    <property type="match status" value="1"/>
</dbReference>
<dbReference type="InterPro" id="IPR006626">
    <property type="entry name" value="PbH1"/>
</dbReference>
<dbReference type="RefSeq" id="WP_070236230.1">
    <property type="nucleotide sequence ID" value="NZ_CP017478.1"/>
</dbReference>
<name>A0A1D8P684_9FLAO</name>
<reference evidence="2 3" key="1">
    <citation type="submission" date="2016-10" db="EMBL/GenBank/DDBJ databases">
        <title>Lutibacter sp. LPB0138, isolated from marine gastropod.</title>
        <authorList>
            <person name="Kim E."/>
            <person name="Yi H."/>
        </authorList>
    </citation>
    <scope>NUCLEOTIDE SEQUENCE [LARGE SCALE GENOMIC DNA]</scope>
    <source>
        <strain evidence="2 3">LPB0138</strain>
    </source>
</reference>
<dbReference type="OrthoDB" id="1400405at2"/>
<dbReference type="Gene3D" id="2.160.20.10">
    <property type="entry name" value="Single-stranded right-handed beta-helix, Pectin lyase-like"/>
    <property type="match status" value="1"/>
</dbReference>
<evidence type="ECO:0008006" key="4">
    <source>
        <dbReference type="Google" id="ProtNLM"/>
    </source>
</evidence>
<keyword evidence="3" id="KW-1185">Reference proteome</keyword>
<proteinExistence type="predicted"/>
<sequence>MKHLTNLLFVLLLTFSVISCTEDQELITNNTTEEEVVVVDETRDNAPCNFDFSTAQANETITIGCNHDLNGQTINLPTNVTIEYNGGSITNGTLVFDNGLIDGKLLNINLEVGGSTRLIDTEFHFEKSKWNITEGQVSDEVALTNRLNVNTAITQFKALRGYTFVIDNIDFFVNVTASAFGNTSVRESIILQSNMEFKMGPNCDIRVQPNGQPAGVILGARFQENLHISGSGRLWGDRFEHTYTTGVTYKMHDSGFGITFIGVRNSSIDGITMSQFTGDGFFIHSWGRRNADGSVPAGEEENFSSNITVKNCTFAENRRNNLSFVDCVGFVIENNIFEKAALTPLSGEIQGTYLDVYNSDGVIPGNGIDFEAWRQYDENGAYHTQFINDGIVRNNIFRANKRGDLNLFTCSGIEVYGNEFENGVSNRASFDISIHDNIFVANPNSPSGSGISIKSFIREGTGLDENTGHKVYNNTISGPYDVGIVAGGTDGEFYNNTITGFTGKGVYLGEGGGSNNYLHDNHIQTSISGAKGYYNVPANMSQNGTIIEKETIITPLTDAMVFKNVNNDEPIVIKDIDFNGKRIRFDNSSNFVIQNCDDYTTILQNNSDNIEEE</sequence>
<accession>A0A1D8P684</accession>
<feature type="signal peptide" evidence="1">
    <location>
        <begin position="1"/>
        <end position="19"/>
    </location>
</feature>
<feature type="chain" id="PRO_5009110795" description="Right handed beta helix domain-containing protein" evidence="1">
    <location>
        <begin position="20"/>
        <end position="613"/>
    </location>
</feature>
<evidence type="ECO:0000313" key="3">
    <source>
        <dbReference type="Proteomes" id="UP000176050"/>
    </source>
</evidence>
<organism evidence="2 3">
    <name type="scientific">Urechidicola croceus</name>
    <dbReference type="NCBI Taxonomy" id="1850246"/>
    <lineage>
        <taxon>Bacteria</taxon>
        <taxon>Pseudomonadati</taxon>
        <taxon>Bacteroidota</taxon>
        <taxon>Flavobacteriia</taxon>
        <taxon>Flavobacteriales</taxon>
        <taxon>Flavobacteriaceae</taxon>
        <taxon>Urechidicola</taxon>
    </lineage>
</organism>
<dbReference type="KEGG" id="lul:LPB138_05080"/>
<dbReference type="InterPro" id="IPR012334">
    <property type="entry name" value="Pectin_lyas_fold"/>
</dbReference>
<dbReference type="AlphaFoldDB" id="A0A1D8P684"/>
<keyword evidence="1" id="KW-0732">Signal</keyword>
<dbReference type="STRING" id="1850246.LPB138_05080"/>
<evidence type="ECO:0000256" key="1">
    <source>
        <dbReference type="SAM" id="SignalP"/>
    </source>
</evidence>
<gene>
    <name evidence="2" type="ORF">LPB138_05080</name>
</gene>
<dbReference type="Proteomes" id="UP000176050">
    <property type="component" value="Chromosome"/>
</dbReference>
<dbReference type="EMBL" id="CP017478">
    <property type="protein sequence ID" value="AOW20091.1"/>
    <property type="molecule type" value="Genomic_DNA"/>
</dbReference>
<protein>
    <recommendedName>
        <fullName evidence="4">Right handed beta helix domain-containing protein</fullName>
    </recommendedName>
</protein>
<evidence type="ECO:0000313" key="2">
    <source>
        <dbReference type="EMBL" id="AOW20091.1"/>
    </source>
</evidence>